<protein>
    <submittedName>
        <fullName evidence="1">Uncharacterized protein</fullName>
    </submittedName>
</protein>
<evidence type="ECO:0000313" key="2">
    <source>
        <dbReference type="Proteomes" id="UP001206878"/>
    </source>
</evidence>
<evidence type="ECO:0000313" key="1">
    <source>
        <dbReference type="EMBL" id="MCR6678825.1"/>
    </source>
</evidence>
<dbReference type="Proteomes" id="UP001206878">
    <property type="component" value="Unassembled WGS sequence"/>
</dbReference>
<dbReference type="AlphaFoldDB" id="A0AAW5MZD0"/>
<feature type="non-terminal residue" evidence="1">
    <location>
        <position position="1"/>
    </location>
</feature>
<sequence>WVDVRLIISGVGNFQEPLSHDPYTFTLFYTDGTINGEFDDLTIAGMKTRAIDLLTVAGRINATDNSQYELATSLSWYAD</sequence>
<organism evidence="1 2">
    <name type="scientific">Escherichia marmotae</name>
    <dbReference type="NCBI Taxonomy" id="1499973"/>
    <lineage>
        <taxon>Bacteria</taxon>
        <taxon>Pseudomonadati</taxon>
        <taxon>Pseudomonadota</taxon>
        <taxon>Gammaproteobacteria</taxon>
        <taxon>Enterobacterales</taxon>
        <taxon>Enterobacteriaceae</taxon>
        <taxon>Escherichia</taxon>
    </lineage>
</organism>
<gene>
    <name evidence="1" type="ORF">NVV43_25305</name>
</gene>
<proteinExistence type="predicted"/>
<comment type="caution">
    <text evidence="1">The sequence shown here is derived from an EMBL/GenBank/DDBJ whole genome shotgun (WGS) entry which is preliminary data.</text>
</comment>
<accession>A0AAW5MZD0</accession>
<dbReference type="EMBL" id="JANPXH010000477">
    <property type="protein sequence ID" value="MCR6678825.1"/>
    <property type="molecule type" value="Genomic_DNA"/>
</dbReference>
<reference evidence="1" key="1">
    <citation type="submission" date="2022-07" db="EMBL/GenBank/DDBJ databases">
        <title>Diversity of ethanolamine utilization by human commensal Escherichia coli.</title>
        <authorList>
            <person name="Jubelin G."/>
        </authorList>
    </citation>
    <scope>NUCLEOTIDE SEQUENCE</scope>
    <source>
        <strain evidence="1">S1</strain>
    </source>
</reference>
<name>A0AAW5MZD0_9ESCH</name>